<evidence type="ECO:0000256" key="1">
    <source>
        <dbReference type="ARBA" id="ARBA00004496"/>
    </source>
</evidence>
<dbReference type="InterPro" id="IPR053924">
    <property type="entry name" value="RecX_HTH_2nd"/>
</dbReference>
<evidence type="ECO:0000256" key="3">
    <source>
        <dbReference type="ARBA" id="ARBA00018111"/>
    </source>
</evidence>
<dbReference type="GO" id="GO:0005737">
    <property type="term" value="C:cytoplasm"/>
    <property type="evidence" value="ECO:0007669"/>
    <property type="project" value="UniProtKB-SubCell"/>
</dbReference>
<dbReference type="PANTHER" id="PTHR33602">
    <property type="entry name" value="REGULATORY PROTEIN RECX FAMILY PROTEIN"/>
    <property type="match status" value="1"/>
</dbReference>
<dbReference type="AlphaFoldDB" id="A0A329TLN7"/>
<evidence type="ECO:0000256" key="6">
    <source>
        <dbReference type="SAM" id="MobiDB-lite"/>
    </source>
</evidence>
<sequence length="170" mass="19042">MSFGYQKRRPLTEEEKSSDVAKARARALETLAAQEVSSGQLYERLCRRFTEQAAAEVVAEMVQREYVNDERYAEARAHSLLAARKSRRAAARNLRQKGLSAQQVAAALEAVYAPDEEGENPELSAAVALVESRYRPKLAMGRRDLVVAALQRRGFAYAVVKEAIKRVEEE</sequence>
<evidence type="ECO:0000259" key="7">
    <source>
        <dbReference type="Pfam" id="PF02631"/>
    </source>
</evidence>
<reference evidence="8 9" key="1">
    <citation type="submission" date="2018-02" db="EMBL/GenBank/DDBJ databases">
        <title>Complete genome sequencing of Faecalibacterium prausnitzii strains isolated from the human gut.</title>
        <authorList>
            <person name="Fitzgerald B.C."/>
            <person name="Shkoporov A.N."/>
            <person name="Ross P.R."/>
            <person name="Hill C."/>
        </authorList>
    </citation>
    <scope>NUCLEOTIDE SEQUENCE [LARGE SCALE GENOMIC DNA]</scope>
    <source>
        <strain evidence="8 9">APC942/8-14-2</strain>
    </source>
</reference>
<dbReference type="InterPro" id="IPR036388">
    <property type="entry name" value="WH-like_DNA-bd_sf"/>
</dbReference>
<gene>
    <name evidence="5" type="primary">recX</name>
    <name evidence="8" type="ORF">C4N25_06765</name>
</gene>
<dbReference type="GO" id="GO:0006282">
    <property type="term" value="P:regulation of DNA repair"/>
    <property type="evidence" value="ECO:0007669"/>
    <property type="project" value="UniProtKB-UniRule"/>
</dbReference>
<dbReference type="EMBL" id="PRKZ01000004">
    <property type="protein sequence ID" value="RAW49883.1"/>
    <property type="molecule type" value="Genomic_DNA"/>
</dbReference>
<dbReference type="InterPro" id="IPR003783">
    <property type="entry name" value="Regulatory_RecX"/>
</dbReference>
<keyword evidence="4 5" id="KW-0963">Cytoplasm</keyword>
<dbReference type="Gene3D" id="1.10.10.10">
    <property type="entry name" value="Winged helix-like DNA-binding domain superfamily/Winged helix DNA-binding domain"/>
    <property type="match status" value="1"/>
</dbReference>
<evidence type="ECO:0000256" key="5">
    <source>
        <dbReference type="HAMAP-Rule" id="MF_01114"/>
    </source>
</evidence>
<dbReference type="Proteomes" id="UP000251634">
    <property type="component" value="Unassembled WGS sequence"/>
</dbReference>
<comment type="subcellular location">
    <subcellularLocation>
        <location evidence="1 5">Cytoplasm</location>
    </subcellularLocation>
</comment>
<protein>
    <recommendedName>
        <fullName evidence="3 5">Regulatory protein RecX</fullName>
    </recommendedName>
</protein>
<dbReference type="RefSeq" id="WP_022257053.1">
    <property type="nucleotide sequence ID" value="NZ_PRKZ01000004.1"/>
</dbReference>
<feature type="region of interest" description="Disordered" evidence="6">
    <location>
        <begin position="1"/>
        <end position="20"/>
    </location>
</feature>
<evidence type="ECO:0000256" key="4">
    <source>
        <dbReference type="ARBA" id="ARBA00022490"/>
    </source>
</evidence>
<comment type="function">
    <text evidence="5">Modulates RecA activity.</text>
</comment>
<comment type="caution">
    <text evidence="8">The sequence shown here is derived from an EMBL/GenBank/DDBJ whole genome shotgun (WGS) entry which is preliminary data.</text>
</comment>
<feature type="domain" description="RecX second three-helical" evidence="7">
    <location>
        <begin position="68"/>
        <end position="108"/>
    </location>
</feature>
<evidence type="ECO:0000313" key="8">
    <source>
        <dbReference type="EMBL" id="RAW49883.1"/>
    </source>
</evidence>
<evidence type="ECO:0000313" key="9">
    <source>
        <dbReference type="Proteomes" id="UP000251634"/>
    </source>
</evidence>
<accession>A0A329TLN7</accession>
<name>A0A329TLN7_9FIRM</name>
<evidence type="ECO:0000256" key="2">
    <source>
        <dbReference type="ARBA" id="ARBA00009695"/>
    </source>
</evidence>
<feature type="compositionally biased region" description="Basic and acidic residues" evidence="6">
    <location>
        <begin position="10"/>
        <end position="20"/>
    </location>
</feature>
<dbReference type="Pfam" id="PF02631">
    <property type="entry name" value="RecX_HTH2"/>
    <property type="match status" value="1"/>
</dbReference>
<dbReference type="HAMAP" id="MF_01114">
    <property type="entry name" value="RecX"/>
    <property type="match status" value="1"/>
</dbReference>
<dbReference type="PANTHER" id="PTHR33602:SF1">
    <property type="entry name" value="REGULATORY PROTEIN RECX FAMILY PROTEIN"/>
    <property type="match status" value="1"/>
</dbReference>
<organism evidence="8 9">
    <name type="scientific">Faecalibacterium prausnitzii</name>
    <dbReference type="NCBI Taxonomy" id="853"/>
    <lineage>
        <taxon>Bacteria</taxon>
        <taxon>Bacillati</taxon>
        <taxon>Bacillota</taxon>
        <taxon>Clostridia</taxon>
        <taxon>Eubacteriales</taxon>
        <taxon>Oscillospiraceae</taxon>
        <taxon>Faecalibacterium</taxon>
    </lineage>
</organism>
<proteinExistence type="inferred from homology"/>
<comment type="similarity">
    <text evidence="2 5">Belongs to the RecX family.</text>
</comment>